<evidence type="ECO:0000256" key="5">
    <source>
        <dbReference type="PROSITE-ProRule" id="PRU00284"/>
    </source>
</evidence>
<sequence>MTLTPSTHPSGTRGSRAARWYGDRSLRTKVIAAVGVVGLLTVVLSVVAGLGFRAQQEQTGEVAEDVVLVHDAMQAKFRTADFAGWQTGYAFDVNRGVKDAASDTVGQRAEFVRSTTAFHDDLRRLDVPELTPADRALLQDATTQFARFLAIDDRIVSGYRRGTAADVRASNDLASGASLDVFGKLATDTDRLATSVSTHSSATATQAHDVAGRYAVVIPLVGGLGLLVALGAAAAIAASVTRPVRRVLAVLDRVAEGDLTVSAGVTTRDEVGRMATALDVVTSSLRGTITAAATSAHAVAQASTVLASTSDEIAVALEQTSTQAGLVASAAEQVSSSVQTVAAGSEEMGSSILEIARSASEAAQVAAQAVAAAATTTATVSKLGDSSSEIGAVIKTITAIAEQTNLLALNATIEAARAGDAGKGFSVVAHEVKDLAQETAKATQDISLRVQATQADTRGRSAPSARSPTSSPGSATT</sequence>
<keyword evidence="1 7" id="KW-0812">Transmembrane</keyword>
<dbReference type="GO" id="GO:0006935">
    <property type="term" value="P:chemotaxis"/>
    <property type="evidence" value="ECO:0007669"/>
    <property type="project" value="InterPro"/>
</dbReference>
<accession>A0A542E5V4</accession>
<proteinExistence type="inferred from homology"/>
<dbReference type="Proteomes" id="UP000317893">
    <property type="component" value="Unassembled WGS sequence"/>
</dbReference>
<dbReference type="CDD" id="cd06225">
    <property type="entry name" value="HAMP"/>
    <property type="match status" value="1"/>
</dbReference>
<name>A0A542E5V4_9MICO</name>
<evidence type="ECO:0000256" key="6">
    <source>
        <dbReference type="SAM" id="MobiDB-lite"/>
    </source>
</evidence>
<feature type="domain" description="HAMP" evidence="9">
    <location>
        <begin position="238"/>
        <end position="290"/>
    </location>
</feature>
<organism evidence="10 11">
    <name type="scientific">Lapillicoccus jejuensis</name>
    <dbReference type="NCBI Taxonomy" id="402171"/>
    <lineage>
        <taxon>Bacteria</taxon>
        <taxon>Bacillati</taxon>
        <taxon>Actinomycetota</taxon>
        <taxon>Actinomycetes</taxon>
        <taxon>Micrococcales</taxon>
        <taxon>Intrasporangiaceae</taxon>
        <taxon>Lapillicoccus</taxon>
    </lineage>
</organism>
<evidence type="ECO:0000259" key="9">
    <source>
        <dbReference type="PROSITE" id="PS50885"/>
    </source>
</evidence>
<dbReference type="GO" id="GO:0016020">
    <property type="term" value="C:membrane"/>
    <property type="evidence" value="ECO:0007669"/>
    <property type="project" value="InterPro"/>
</dbReference>
<feature type="transmembrane region" description="Helical" evidence="7">
    <location>
        <begin position="30"/>
        <end position="52"/>
    </location>
</feature>
<dbReference type="SUPFAM" id="SSF58104">
    <property type="entry name" value="Methyl-accepting chemotaxis protein (MCP) signaling domain"/>
    <property type="match status" value="1"/>
</dbReference>
<keyword evidence="11" id="KW-1185">Reference proteome</keyword>
<feature type="domain" description="Methyl-accepting transducer" evidence="8">
    <location>
        <begin position="302"/>
        <end position="458"/>
    </location>
</feature>
<dbReference type="PANTHER" id="PTHR32089:SF112">
    <property type="entry name" value="LYSOZYME-LIKE PROTEIN-RELATED"/>
    <property type="match status" value="1"/>
</dbReference>
<dbReference type="PANTHER" id="PTHR32089">
    <property type="entry name" value="METHYL-ACCEPTING CHEMOTAXIS PROTEIN MCPB"/>
    <property type="match status" value="1"/>
</dbReference>
<dbReference type="GO" id="GO:0007165">
    <property type="term" value="P:signal transduction"/>
    <property type="evidence" value="ECO:0007669"/>
    <property type="project" value="UniProtKB-KW"/>
</dbReference>
<dbReference type="InterPro" id="IPR004090">
    <property type="entry name" value="Chemotax_Me-accpt_rcpt"/>
</dbReference>
<keyword evidence="3 5" id="KW-0807">Transducer</keyword>
<gene>
    <name evidence="10" type="ORF">FB458_3857</name>
</gene>
<dbReference type="SMART" id="SM00304">
    <property type="entry name" value="HAMP"/>
    <property type="match status" value="2"/>
</dbReference>
<dbReference type="Pfam" id="PF00015">
    <property type="entry name" value="MCPsignal"/>
    <property type="match status" value="1"/>
</dbReference>
<dbReference type="RefSeq" id="WP_170185760.1">
    <property type="nucleotide sequence ID" value="NZ_BAAAPR010000023.1"/>
</dbReference>
<evidence type="ECO:0000256" key="1">
    <source>
        <dbReference type="ARBA" id="ARBA00022692"/>
    </source>
</evidence>
<evidence type="ECO:0000313" key="11">
    <source>
        <dbReference type="Proteomes" id="UP000317893"/>
    </source>
</evidence>
<feature type="compositionally biased region" description="Low complexity" evidence="6">
    <location>
        <begin position="460"/>
        <end position="477"/>
    </location>
</feature>
<evidence type="ECO:0000259" key="8">
    <source>
        <dbReference type="PROSITE" id="PS50111"/>
    </source>
</evidence>
<dbReference type="PRINTS" id="PR00260">
    <property type="entry name" value="CHEMTRNSDUCR"/>
</dbReference>
<dbReference type="InterPro" id="IPR003660">
    <property type="entry name" value="HAMP_dom"/>
</dbReference>
<dbReference type="EMBL" id="VFMN01000001">
    <property type="protein sequence ID" value="TQJ10721.1"/>
    <property type="molecule type" value="Genomic_DNA"/>
</dbReference>
<evidence type="ECO:0000313" key="10">
    <source>
        <dbReference type="EMBL" id="TQJ10721.1"/>
    </source>
</evidence>
<evidence type="ECO:0000256" key="7">
    <source>
        <dbReference type="SAM" id="Phobius"/>
    </source>
</evidence>
<evidence type="ECO:0000256" key="3">
    <source>
        <dbReference type="ARBA" id="ARBA00023224"/>
    </source>
</evidence>
<dbReference type="InterPro" id="IPR004089">
    <property type="entry name" value="MCPsignal_dom"/>
</dbReference>
<comment type="similarity">
    <text evidence="4">Belongs to the methyl-accepting chemotaxis (MCP) protein family.</text>
</comment>
<keyword evidence="7" id="KW-0472">Membrane</keyword>
<protein>
    <submittedName>
        <fullName evidence="10">Methyl-accepting chemotaxis protein</fullName>
    </submittedName>
</protein>
<dbReference type="PROSITE" id="PS50111">
    <property type="entry name" value="CHEMOTAXIS_TRANSDUC_2"/>
    <property type="match status" value="1"/>
</dbReference>
<dbReference type="PROSITE" id="PS50885">
    <property type="entry name" value="HAMP"/>
    <property type="match status" value="1"/>
</dbReference>
<evidence type="ECO:0000256" key="4">
    <source>
        <dbReference type="ARBA" id="ARBA00029447"/>
    </source>
</evidence>
<feature type="transmembrane region" description="Helical" evidence="7">
    <location>
        <begin position="214"/>
        <end position="238"/>
    </location>
</feature>
<feature type="compositionally biased region" description="Polar residues" evidence="6">
    <location>
        <begin position="446"/>
        <end position="456"/>
    </location>
</feature>
<keyword evidence="2 7" id="KW-1133">Transmembrane helix</keyword>
<dbReference type="Gene3D" id="1.10.287.950">
    <property type="entry name" value="Methyl-accepting chemotaxis protein"/>
    <property type="match status" value="1"/>
</dbReference>
<dbReference type="AlphaFoldDB" id="A0A542E5V4"/>
<dbReference type="GO" id="GO:0004888">
    <property type="term" value="F:transmembrane signaling receptor activity"/>
    <property type="evidence" value="ECO:0007669"/>
    <property type="project" value="InterPro"/>
</dbReference>
<feature type="region of interest" description="Disordered" evidence="6">
    <location>
        <begin position="446"/>
        <end position="477"/>
    </location>
</feature>
<dbReference type="SMART" id="SM00283">
    <property type="entry name" value="MA"/>
    <property type="match status" value="1"/>
</dbReference>
<reference evidence="10 11" key="1">
    <citation type="submission" date="2019-06" db="EMBL/GenBank/DDBJ databases">
        <title>Sequencing the genomes of 1000 actinobacteria strains.</title>
        <authorList>
            <person name="Klenk H.-P."/>
        </authorList>
    </citation>
    <scope>NUCLEOTIDE SEQUENCE [LARGE SCALE GENOMIC DNA]</scope>
    <source>
        <strain evidence="10 11">DSM 18607</strain>
    </source>
</reference>
<evidence type="ECO:0000256" key="2">
    <source>
        <dbReference type="ARBA" id="ARBA00022989"/>
    </source>
</evidence>
<comment type="caution">
    <text evidence="10">The sequence shown here is derived from an EMBL/GenBank/DDBJ whole genome shotgun (WGS) entry which is preliminary data.</text>
</comment>
<dbReference type="Pfam" id="PF00672">
    <property type="entry name" value="HAMP"/>
    <property type="match status" value="1"/>
</dbReference>